<proteinExistence type="predicted"/>
<evidence type="ECO:0000313" key="2">
    <source>
        <dbReference type="Proteomes" id="UP001234989"/>
    </source>
</evidence>
<dbReference type="EMBL" id="CP133616">
    <property type="protein sequence ID" value="WMV30425.1"/>
    <property type="molecule type" value="Genomic_DNA"/>
</dbReference>
<accession>A0AAF0QX92</accession>
<reference evidence="1" key="1">
    <citation type="submission" date="2023-08" db="EMBL/GenBank/DDBJ databases">
        <title>A de novo genome assembly of Solanum verrucosum Schlechtendal, a Mexican diploid species geographically isolated from the other diploid A-genome species in potato relatives.</title>
        <authorList>
            <person name="Hosaka K."/>
        </authorList>
    </citation>
    <scope>NUCLEOTIDE SEQUENCE</scope>
    <source>
        <tissue evidence="1">Young leaves</tissue>
    </source>
</reference>
<sequence length="28" mass="3134">MVHSAGSWFTTATLPQNLPENHLRVGLR</sequence>
<keyword evidence="2" id="KW-1185">Reference proteome</keyword>
<organism evidence="1 2">
    <name type="scientific">Solanum verrucosum</name>
    <dbReference type="NCBI Taxonomy" id="315347"/>
    <lineage>
        <taxon>Eukaryota</taxon>
        <taxon>Viridiplantae</taxon>
        <taxon>Streptophyta</taxon>
        <taxon>Embryophyta</taxon>
        <taxon>Tracheophyta</taxon>
        <taxon>Spermatophyta</taxon>
        <taxon>Magnoliopsida</taxon>
        <taxon>eudicotyledons</taxon>
        <taxon>Gunneridae</taxon>
        <taxon>Pentapetalae</taxon>
        <taxon>asterids</taxon>
        <taxon>lamiids</taxon>
        <taxon>Solanales</taxon>
        <taxon>Solanaceae</taxon>
        <taxon>Solanoideae</taxon>
        <taxon>Solaneae</taxon>
        <taxon>Solanum</taxon>
    </lineage>
</organism>
<name>A0AAF0QX92_SOLVR</name>
<gene>
    <name evidence="1" type="ORF">MTR67_023810</name>
</gene>
<dbReference type="AlphaFoldDB" id="A0AAF0QX92"/>
<protein>
    <submittedName>
        <fullName evidence="1">Uncharacterized protein</fullName>
    </submittedName>
</protein>
<evidence type="ECO:0000313" key="1">
    <source>
        <dbReference type="EMBL" id="WMV30425.1"/>
    </source>
</evidence>
<dbReference type="Proteomes" id="UP001234989">
    <property type="component" value="Chromosome 5"/>
</dbReference>